<dbReference type="AlphaFoldDB" id="A0A1H4MEF9"/>
<dbReference type="GO" id="GO:0016616">
    <property type="term" value="F:oxidoreductase activity, acting on the CH-OH group of donors, NAD or NADP as acceptor"/>
    <property type="evidence" value="ECO:0007669"/>
    <property type="project" value="TreeGrafter"/>
</dbReference>
<dbReference type="PANTHER" id="PTHR10366">
    <property type="entry name" value="NAD DEPENDENT EPIMERASE/DEHYDRATASE"/>
    <property type="match status" value="1"/>
</dbReference>
<evidence type="ECO:0000259" key="3">
    <source>
        <dbReference type="Pfam" id="PF01370"/>
    </source>
</evidence>
<dbReference type="InterPro" id="IPR001509">
    <property type="entry name" value="Epimerase_deHydtase"/>
</dbReference>
<dbReference type="InterPro" id="IPR036291">
    <property type="entry name" value="NAD(P)-bd_dom_sf"/>
</dbReference>
<evidence type="ECO:0000256" key="2">
    <source>
        <dbReference type="ARBA" id="ARBA00023445"/>
    </source>
</evidence>
<dbReference type="STRING" id="57704.SAMN04489793_0830"/>
<keyword evidence="1" id="KW-0560">Oxidoreductase</keyword>
<comment type="similarity">
    <text evidence="2">Belongs to the NAD(P)-dependent epimerase/dehydratase family. Dihydroflavonol-4-reductase subfamily.</text>
</comment>
<reference evidence="5" key="1">
    <citation type="submission" date="2016-10" db="EMBL/GenBank/DDBJ databases">
        <authorList>
            <person name="Varghese N."/>
            <person name="Submissions S."/>
        </authorList>
    </citation>
    <scope>NUCLEOTIDE SEQUENCE [LARGE SCALE GENOMIC DNA]</scope>
    <source>
        <strain evidence="5">DSM 44234</strain>
    </source>
</reference>
<dbReference type="InterPro" id="IPR050425">
    <property type="entry name" value="NAD(P)_dehydrat-like"/>
</dbReference>
<keyword evidence="5" id="KW-1185">Reference proteome</keyword>
<sequence length="335" mass="35641">MATALVTGGTGFVAGWTIAALLDRGDTVRTTVRDAAKADAVLAPFPNADGRLTVVRADLLGDDGWAEATAGCDVVHHVASPLTATRDEEQVIRPAVDGVLRVLRAARDSGVPRVVATSSCGAVYYGHPPQAEPFDETDWTDVDGGPMSAYVKSKALAERAAWDFMDREGGDLALTTVCPTGIFGPARSADATSSLRLIDGLLSGRPPAVSNVHLNVVDVRDVVDLHLRAADADLAADRRYIAATDGVISMLDIARELRVRLGDRAKRVPTRAIPDVVLRVVGRFDPEVGDLVPLLGQTRSASSARARDELGWRPRAWQDAVTASAESLLELRPRT</sequence>
<gene>
    <name evidence="4" type="ORF">SAMN04489793_0830</name>
</gene>
<accession>A0A1H4MEF9</accession>
<dbReference type="Pfam" id="PF01370">
    <property type="entry name" value="Epimerase"/>
    <property type="match status" value="1"/>
</dbReference>
<dbReference type="PANTHER" id="PTHR10366:SF564">
    <property type="entry name" value="STEROL-4-ALPHA-CARBOXYLATE 3-DEHYDROGENASE, DECARBOXYLATING"/>
    <property type="match status" value="1"/>
</dbReference>
<name>A0A1H4MEF9_TSUTY</name>
<dbReference type="OrthoDB" id="9778052at2"/>
<organism evidence="4 5">
    <name type="scientific">Tsukamurella tyrosinosolvens</name>
    <dbReference type="NCBI Taxonomy" id="57704"/>
    <lineage>
        <taxon>Bacteria</taxon>
        <taxon>Bacillati</taxon>
        <taxon>Actinomycetota</taxon>
        <taxon>Actinomycetes</taxon>
        <taxon>Mycobacteriales</taxon>
        <taxon>Tsukamurellaceae</taxon>
        <taxon>Tsukamurella</taxon>
    </lineage>
</organism>
<evidence type="ECO:0000256" key="1">
    <source>
        <dbReference type="ARBA" id="ARBA00023002"/>
    </source>
</evidence>
<dbReference type="Gene3D" id="3.40.50.720">
    <property type="entry name" value="NAD(P)-binding Rossmann-like Domain"/>
    <property type="match status" value="1"/>
</dbReference>
<protein>
    <submittedName>
        <fullName evidence="4">Dihydroflavonol-4-reductase</fullName>
    </submittedName>
</protein>
<feature type="domain" description="NAD-dependent epimerase/dehydratase" evidence="3">
    <location>
        <begin position="4"/>
        <end position="232"/>
    </location>
</feature>
<dbReference type="FunFam" id="3.40.50.720:FF:000336">
    <property type="entry name" value="Aldehyde reductase"/>
    <property type="match status" value="1"/>
</dbReference>
<dbReference type="RefSeq" id="WP_068740748.1">
    <property type="nucleotide sequence ID" value="NZ_FNSA01000003.1"/>
</dbReference>
<proteinExistence type="inferred from homology"/>
<dbReference type="EMBL" id="FNSA01000003">
    <property type="protein sequence ID" value="SEB81098.1"/>
    <property type="molecule type" value="Genomic_DNA"/>
</dbReference>
<dbReference type="SUPFAM" id="SSF51735">
    <property type="entry name" value="NAD(P)-binding Rossmann-fold domains"/>
    <property type="match status" value="1"/>
</dbReference>
<evidence type="ECO:0000313" key="5">
    <source>
        <dbReference type="Proteomes" id="UP000182241"/>
    </source>
</evidence>
<evidence type="ECO:0000313" key="4">
    <source>
        <dbReference type="EMBL" id="SEB81098.1"/>
    </source>
</evidence>
<dbReference type="Proteomes" id="UP000182241">
    <property type="component" value="Unassembled WGS sequence"/>
</dbReference>